<protein>
    <recommendedName>
        <fullName evidence="1">Pili assembly chaperone N-terminal domain-containing protein</fullName>
    </recommendedName>
</protein>
<dbReference type="InterPro" id="IPR013783">
    <property type="entry name" value="Ig-like_fold"/>
</dbReference>
<dbReference type="GO" id="GO:0030288">
    <property type="term" value="C:outer membrane-bounded periplasmic space"/>
    <property type="evidence" value="ECO:0007669"/>
    <property type="project" value="InterPro"/>
</dbReference>
<dbReference type="AlphaFoldDB" id="A0A1Q8SU75"/>
<dbReference type="Gene3D" id="2.60.40.10">
    <property type="entry name" value="Immunoglobulins"/>
    <property type="match status" value="2"/>
</dbReference>
<dbReference type="Proteomes" id="UP000186878">
    <property type="component" value="Unassembled WGS sequence"/>
</dbReference>
<dbReference type="RefSeq" id="WP_075569422.1">
    <property type="nucleotide sequence ID" value="NZ_MSDO01000007.1"/>
</dbReference>
<dbReference type="STRING" id="404433.BTW07_06835"/>
<evidence type="ECO:0000313" key="3">
    <source>
        <dbReference type="Proteomes" id="UP000186878"/>
    </source>
</evidence>
<evidence type="ECO:0000259" key="1">
    <source>
        <dbReference type="Pfam" id="PF00345"/>
    </source>
</evidence>
<dbReference type="InterPro" id="IPR050643">
    <property type="entry name" value="Periplasmic_pilus_chap"/>
</dbReference>
<keyword evidence="3" id="KW-1185">Reference proteome</keyword>
<dbReference type="PANTHER" id="PTHR30251:SF4">
    <property type="entry name" value="SLR1668 PROTEIN"/>
    <property type="match status" value="1"/>
</dbReference>
<sequence length="274" mass="30079">MIRTRQRDSRARTQATSRGASLATAVLLTMTMLAGWLAMPYSAMAATLLLWPVQPVFEPGESAAALWVENRGESPTWIQVRVFGWEQANGGNRYRQQQDVIGSPPMMQIGPGERHLVRLIRQTPTPPGVEAAWRVILDEIPQRSDTPSGGPTRAGIHLQMRYSLPLFSYGEGLTPVSSHGDGGAADTHLEWRVVRQQGQAMLEMINRGDRHARLTEVTIEGEGRSMTLADGLLGYVLPHSAQRWPLPSSMPIESLRARINGQSAVVVDQADDAS</sequence>
<dbReference type="PANTHER" id="PTHR30251">
    <property type="entry name" value="PILUS ASSEMBLY CHAPERONE"/>
    <property type="match status" value="1"/>
</dbReference>
<feature type="domain" description="Pili assembly chaperone N-terminal" evidence="1">
    <location>
        <begin position="57"/>
        <end position="167"/>
    </location>
</feature>
<name>A0A1Q8SU75_9GAMM</name>
<dbReference type="InterPro" id="IPR008962">
    <property type="entry name" value="PapD-like_sf"/>
</dbReference>
<dbReference type="EMBL" id="MSDO01000007">
    <property type="protein sequence ID" value="OLO04932.1"/>
    <property type="molecule type" value="Genomic_DNA"/>
</dbReference>
<dbReference type="InterPro" id="IPR016147">
    <property type="entry name" value="Pili_assmbl_chaperone_N"/>
</dbReference>
<reference evidence="2 3" key="1">
    <citation type="submission" date="2016-12" db="EMBL/GenBank/DDBJ databases">
        <title>Draft genome sequences of strains Salinicola socius SMB35, Salinicola sp. MH3R3-1 and Chromohalobacter sp. SMB17 from the Verkhnekamsk potash mining region of Russia.</title>
        <authorList>
            <person name="Mavrodi D.V."/>
            <person name="Olsson B.E."/>
            <person name="Korsakova E.S."/>
            <person name="Pyankova A."/>
            <person name="Mavrodi O.V."/>
            <person name="Plotnikova E.G."/>
        </authorList>
    </citation>
    <scope>NUCLEOTIDE SEQUENCE [LARGE SCALE GENOMIC DNA]</scope>
    <source>
        <strain evidence="2 3">SMB35</strain>
    </source>
</reference>
<dbReference type="SUPFAM" id="SSF49354">
    <property type="entry name" value="PapD-like"/>
    <property type="match status" value="1"/>
</dbReference>
<evidence type="ECO:0000313" key="2">
    <source>
        <dbReference type="EMBL" id="OLO04932.1"/>
    </source>
</evidence>
<dbReference type="GO" id="GO:0071555">
    <property type="term" value="P:cell wall organization"/>
    <property type="evidence" value="ECO:0007669"/>
    <property type="project" value="InterPro"/>
</dbReference>
<comment type="caution">
    <text evidence="2">The sequence shown here is derived from an EMBL/GenBank/DDBJ whole genome shotgun (WGS) entry which is preliminary data.</text>
</comment>
<proteinExistence type="predicted"/>
<organism evidence="2 3">
    <name type="scientific">Salinicola socius</name>
    <dbReference type="NCBI Taxonomy" id="404433"/>
    <lineage>
        <taxon>Bacteria</taxon>
        <taxon>Pseudomonadati</taxon>
        <taxon>Pseudomonadota</taxon>
        <taxon>Gammaproteobacteria</taxon>
        <taxon>Oceanospirillales</taxon>
        <taxon>Halomonadaceae</taxon>
        <taxon>Salinicola</taxon>
    </lineage>
</organism>
<accession>A0A1Q8SU75</accession>
<dbReference type="OrthoDB" id="511700at2"/>
<gene>
    <name evidence="2" type="ORF">BTW07_06835</name>
</gene>
<dbReference type="Pfam" id="PF00345">
    <property type="entry name" value="PapD_N"/>
    <property type="match status" value="1"/>
</dbReference>